<dbReference type="Gene3D" id="3.10.20.310">
    <property type="entry name" value="membrane protein fhac"/>
    <property type="match status" value="1"/>
</dbReference>
<reference evidence="7 8" key="1">
    <citation type="submission" date="2020-04" db="EMBL/GenBank/DDBJ databases">
        <authorList>
            <person name="De Canck E."/>
        </authorList>
    </citation>
    <scope>NUCLEOTIDE SEQUENCE [LARGE SCALE GENOMIC DNA]</scope>
    <source>
        <strain evidence="7 8">LMG 26845</strain>
    </source>
</reference>
<dbReference type="EMBL" id="CADIJR010000046">
    <property type="protein sequence ID" value="CAB3678540.1"/>
    <property type="molecule type" value="Genomic_DNA"/>
</dbReference>
<keyword evidence="3" id="KW-0998">Cell outer membrane</keyword>
<evidence type="ECO:0000313" key="7">
    <source>
        <dbReference type="EMBL" id="CAB3678540.1"/>
    </source>
</evidence>
<feature type="region of interest" description="Disordered" evidence="4">
    <location>
        <begin position="47"/>
        <end position="78"/>
    </location>
</feature>
<evidence type="ECO:0000256" key="3">
    <source>
        <dbReference type="ARBA" id="ARBA00023237"/>
    </source>
</evidence>
<evidence type="ECO:0000313" key="8">
    <source>
        <dbReference type="Proteomes" id="UP000507979"/>
    </source>
</evidence>
<dbReference type="InterPro" id="IPR005565">
    <property type="entry name" value="Hemolysn_activator_HlyB_C"/>
</dbReference>
<name>A0A6J5AU28_9BURK</name>
<dbReference type="PANTHER" id="PTHR34597:SF6">
    <property type="entry name" value="BLR6126 PROTEIN"/>
    <property type="match status" value="1"/>
</dbReference>
<dbReference type="Pfam" id="PF08479">
    <property type="entry name" value="POTRA_2"/>
    <property type="match status" value="1"/>
</dbReference>
<accession>A0A6J5AU28</accession>
<dbReference type="PANTHER" id="PTHR34597">
    <property type="entry name" value="SLR1661 PROTEIN"/>
    <property type="match status" value="1"/>
</dbReference>
<dbReference type="Gene3D" id="2.40.160.50">
    <property type="entry name" value="membrane protein fhac: a member of the omp85/tpsb transporter family"/>
    <property type="match status" value="1"/>
</dbReference>
<dbReference type="GO" id="GO:0046819">
    <property type="term" value="P:protein secretion by the type V secretion system"/>
    <property type="evidence" value="ECO:0007669"/>
    <property type="project" value="TreeGrafter"/>
</dbReference>
<organism evidence="7 8">
    <name type="scientific">Achromobacter insuavis</name>
    <dbReference type="NCBI Taxonomy" id="1287735"/>
    <lineage>
        <taxon>Bacteria</taxon>
        <taxon>Pseudomonadati</taxon>
        <taxon>Pseudomonadota</taxon>
        <taxon>Betaproteobacteria</taxon>
        <taxon>Burkholderiales</taxon>
        <taxon>Alcaligenaceae</taxon>
        <taxon>Achromobacter</taxon>
    </lineage>
</organism>
<dbReference type="Proteomes" id="UP000507979">
    <property type="component" value="Unassembled WGS sequence"/>
</dbReference>
<sequence length="577" mass="62111">MRRLAHSRRPAVLRQPPFSLRAGFAAVVLALAAGPVAAQNVQLRLPSGAEPGRQLPQPVLPESTPAAPSVTVEQGGATEAPAGADKLTFTLTDMRVEGVTRYPADSLRPLYQGLVGKTITVADAFKVANEIELRYRNDGYVTTRVIVPAQTIDDGHFRIMVVEGYIADVKYDGDIGPAQAAVEKLVQRLRGVRPINVAEVERQLLLANDLNGLTVRATLEASPKEVGGSVLVVHSERKAVDARLGIDNRASPYLGWSEMTGQITLNSFGGRADSLTLTGRMGFPAYRSKAVGANYNMLVSDSGATVDVAASYAKSEPGRELAPLNVASDVQAYSATVTYPLIRSRLENLRAFGMLDVRNVATDIIDIPFTRDRLRVLRAGLSYDRTDSWNGITAVRGTVHQGLDAMGASKEGNELASRAKGRPDFLKLTAELTRLQQLSDRFSLVATFAGQYSARPLLASEEFALGGPNFGRGYDDGEMSADSGVAASLELRYAVSTDRFLPSGAHVYTFVDGGHIWSRSESALLTRAKLSSYGAGMRANLTKNLYATIEVAKPMSSDVLTQGNKDPRVFFSLSAQY</sequence>
<evidence type="ECO:0000256" key="4">
    <source>
        <dbReference type="SAM" id="MobiDB-lite"/>
    </source>
</evidence>
<feature type="domain" description="Polypeptide-transport-associated ShlB-type" evidence="6">
    <location>
        <begin position="89"/>
        <end position="164"/>
    </location>
</feature>
<dbReference type="InterPro" id="IPR051544">
    <property type="entry name" value="TPS_OM_transporter"/>
</dbReference>
<keyword evidence="2" id="KW-0812">Transmembrane</keyword>
<gene>
    <name evidence="7" type="primary">hxuB</name>
    <name evidence="7" type="ORF">LMG26845_04140</name>
</gene>
<dbReference type="InterPro" id="IPR013686">
    <property type="entry name" value="Polypept-transport_assoc_ShlB"/>
</dbReference>
<dbReference type="GO" id="GO:0098046">
    <property type="term" value="C:type V protein secretion system complex"/>
    <property type="evidence" value="ECO:0007669"/>
    <property type="project" value="TreeGrafter"/>
</dbReference>
<evidence type="ECO:0000259" key="6">
    <source>
        <dbReference type="Pfam" id="PF08479"/>
    </source>
</evidence>
<evidence type="ECO:0000259" key="5">
    <source>
        <dbReference type="Pfam" id="PF03865"/>
    </source>
</evidence>
<evidence type="ECO:0000256" key="1">
    <source>
        <dbReference type="ARBA" id="ARBA00022452"/>
    </source>
</evidence>
<dbReference type="AlphaFoldDB" id="A0A6J5AU28"/>
<dbReference type="Pfam" id="PF03865">
    <property type="entry name" value="ShlB"/>
    <property type="match status" value="1"/>
</dbReference>
<keyword evidence="8" id="KW-1185">Reference proteome</keyword>
<dbReference type="GO" id="GO:0008320">
    <property type="term" value="F:protein transmembrane transporter activity"/>
    <property type="evidence" value="ECO:0007669"/>
    <property type="project" value="TreeGrafter"/>
</dbReference>
<evidence type="ECO:0000256" key="2">
    <source>
        <dbReference type="ARBA" id="ARBA00022692"/>
    </source>
</evidence>
<proteinExistence type="predicted"/>
<keyword evidence="1" id="KW-1134">Transmembrane beta strand</keyword>
<protein>
    <submittedName>
        <fullName evidence="7">Heme/hemopexin transporter protein HuxB</fullName>
    </submittedName>
</protein>
<feature type="domain" description="Haemolysin activator HlyB C-terminal" evidence="5">
    <location>
        <begin position="227"/>
        <end position="538"/>
    </location>
</feature>
<keyword evidence="1" id="KW-0472">Membrane</keyword>